<dbReference type="AlphaFoldDB" id="A0AAD4BIR2"/>
<organism evidence="1 2">
    <name type="scientific">Boletus edulis BED1</name>
    <dbReference type="NCBI Taxonomy" id="1328754"/>
    <lineage>
        <taxon>Eukaryota</taxon>
        <taxon>Fungi</taxon>
        <taxon>Dikarya</taxon>
        <taxon>Basidiomycota</taxon>
        <taxon>Agaricomycotina</taxon>
        <taxon>Agaricomycetes</taxon>
        <taxon>Agaricomycetidae</taxon>
        <taxon>Boletales</taxon>
        <taxon>Boletineae</taxon>
        <taxon>Boletaceae</taxon>
        <taxon>Boletoideae</taxon>
        <taxon>Boletus</taxon>
    </lineage>
</organism>
<proteinExistence type="predicted"/>
<gene>
    <name evidence="1" type="ORF">L210DRAFT_3507607</name>
</gene>
<keyword evidence="2" id="KW-1185">Reference proteome</keyword>
<protein>
    <submittedName>
        <fullName evidence="1">Uncharacterized protein</fullName>
    </submittedName>
</protein>
<dbReference type="Proteomes" id="UP001194468">
    <property type="component" value="Unassembled WGS sequence"/>
</dbReference>
<reference evidence="1" key="1">
    <citation type="submission" date="2019-10" db="EMBL/GenBank/DDBJ databases">
        <authorList>
            <consortium name="DOE Joint Genome Institute"/>
            <person name="Kuo A."/>
            <person name="Miyauchi S."/>
            <person name="Kiss E."/>
            <person name="Drula E."/>
            <person name="Kohler A."/>
            <person name="Sanchez-Garcia M."/>
            <person name="Andreopoulos B."/>
            <person name="Barry K.W."/>
            <person name="Bonito G."/>
            <person name="Buee M."/>
            <person name="Carver A."/>
            <person name="Chen C."/>
            <person name="Cichocki N."/>
            <person name="Clum A."/>
            <person name="Culley D."/>
            <person name="Crous P.W."/>
            <person name="Fauchery L."/>
            <person name="Girlanda M."/>
            <person name="Hayes R."/>
            <person name="Keri Z."/>
            <person name="LaButti K."/>
            <person name="Lipzen A."/>
            <person name="Lombard V."/>
            <person name="Magnuson J."/>
            <person name="Maillard F."/>
            <person name="Morin E."/>
            <person name="Murat C."/>
            <person name="Nolan M."/>
            <person name="Ohm R."/>
            <person name="Pangilinan J."/>
            <person name="Pereira M."/>
            <person name="Perotto S."/>
            <person name="Peter M."/>
            <person name="Riley R."/>
            <person name="Sitrit Y."/>
            <person name="Stielow B."/>
            <person name="Szollosi G."/>
            <person name="Zifcakova L."/>
            <person name="Stursova M."/>
            <person name="Spatafora J.W."/>
            <person name="Tedersoo L."/>
            <person name="Vaario L.-M."/>
            <person name="Yamada A."/>
            <person name="Yan M."/>
            <person name="Wang P."/>
            <person name="Xu J."/>
            <person name="Bruns T."/>
            <person name="Baldrian P."/>
            <person name="Vilgalys R."/>
            <person name="Henrissat B."/>
            <person name="Grigoriev I.V."/>
            <person name="Hibbett D."/>
            <person name="Nagy L.G."/>
            <person name="Martin F.M."/>
        </authorList>
    </citation>
    <scope>NUCLEOTIDE SEQUENCE</scope>
    <source>
        <strain evidence="1">BED1</strain>
    </source>
</reference>
<name>A0AAD4BIR2_BOLED</name>
<comment type="caution">
    <text evidence="1">The sequence shown here is derived from an EMBL/GenBank/DDBJ whole genome shotgun (WGS) entry which is preliminary data.</text>
</comment>
<reference evidence="1" key="2">
    <citation type="journal article" date="2020" name="Nat. Commun.">
        <title>Large-scale genome sequencing of mycorrhizal fungi provides insights into the early evolution of symbiotic traits.</title>
        <authorList>
            <person name="Miyauchi S."/>
            <person name="Kiss E."/>
            <person name="Kuo A."/>
            <person name="Drula E."/>
            <person name="Kohler A."/>
            <person name="Sanchez-Garcia M."/>
            <person name="Morin E."/>
            <person name="Andreopoulos B."/>
            <person name="Barry K.W."/>
            <person name="Bonito G."/>
            <person name="Buee M."/>
            <person name="Carver A."/>
            <person name="Chen C."/>
            <person name="Cichocki N."/>
            <person name="Clum A."/>
            <person name="Culley D."/>
            <person name="Crous P.W."/>
            <person name="Fauchery L."/>
            <person name="Girlanda M."/>
            <person name="Hayes R.D."/>
            <person name="Keri Z."/>
            <person name="LaButti K."/>
            <person name="Lipzen A."/>
            <person name="Lombard V."/>
            <person name="Magnuson J."/>
            <person name="Maillard F."/>
            <person name="Murat C."/>
            <person name="Nolan M."/>
            <person name="Ohm R.A."/>
            <person name="Pangilinan J."/>
            <person name="Pereira M.F."/>
            <person name="Perotto S."/>
            <person name="Peter M."/>
            <person name="Pfister S."/>
            <person name="Riley R."/>
            <person name="Sitrit Y."/>
            <person name="Stielow J.B."/>
            <person name="Szollosi G."/>
            <person name="Zifcakova L."/>
            <person name="Stursova M."/>
            <person name="Spatafora J.W."/>
            <person name="Tedersoo L."/>
            <person name="Vaario L.M."/>
            <person name="Yamada A."/>
            <person name="Yan M."/>
            <person name="Wang P."/>
            <person name="Xu J."/>
            <person name="Bruns T."/>
            <person name="Baldrian P."/>
            <person name="Vilgalys R."/>
            <person name="Dunand C."/>
            <person name="Henrissat B."/>
            <person name="Grigoriev I.V."/>
            <person name="Hibbett D."/>
            <person name="Nagy L.G."/>
            <person name="Martin F.M."/>
        </authorList>
    </citation>
    <scope>NUCLEOTIDE SEQUENCE</scope>
    <source>
        <strain evidence="1">BED1</strain>
    </source>
</reference>
<evidence type="ECO:0000313" key="2">
    <source>
        <dbReference type="Proteomes" id="UP001194468"/>
    </source>
</evidence>
<evidence type="ECO:0000313" key="1">
    <source>
        <dbReference type="EMBL" id="KAF8432122.1"/>
    </source>
</evidence>
<dbReference type="EMBL" id="WHUW01000043">
    <property type="protein sequence ID" value="KAF8432122.1"/>
    <property type="molecule type" value="Genomic_DNA"/>
</dbReference>
<accession>A0AAD4BIR2</accession>
<sequence>MVEYPGSIVSEWVRSLNNFFYSEDQCEMAIQALREMRRVAKMKRSLEEFRGYIVSCGFAKVILMVEKGWMEIAKQLEFMQGSFRRHQWREALLICLTQLTLGLVPKPMDTILEEMKELMDSTTQTQGSQVSARQLLLLIMFPLDYLVHFKDQGNEGLTLKIEKPLSKGCVVLESRKGSKGNITAIMIRSL</sequence>